<evidence type="ECO:0000256" key="1">
    <source>
        <dbReference type="ARBA" id="ARBA00001946"/>
    </source>
</evidence>
<dbReference type="Proteomes" id="UP001157974">
    <property type="component" value="Unassembled WGS sequence"/>
</dbReference>
<evidence type="ECO:0000256" key="6">
    <source>
        <dbReference type="ARBA" id="ARBA00023242"/>
    </source>
</evidence>
<evidence type="ECO:0000256" key="4">
    <source>
        <dbReference type="ARBA" id="ARBA00022664"/>
    </source>
</evidence>
<evidence type="ECO:0000256" key="9">
    <source>
        <dbReference type="SAM" id="MobiDB-lite"/>
    </source>
</evidence>
<dbReference type="GO" id="GO:0140818">
    <property type="term" value="F:mRNA 5'-triphosphate monophosphatase activity"/>
    <property type="evidence" value="ECO:0007669"/>
    <property type="project" value="UniProtKB-EC"/>
</dbReference>
<proteinExistence type="inferred from homology"/>
<sequence length="344" mass="38900">MTEYRPFEEAKGVFRSSRPPLRHNPFLLSKSGGDANVRKRPREGEQVGNKNSGDQPNRAAPAQKSTSILTLFDHPPVHSDVVYVLVDLILRQDPSRLKGKNLEIESKLGIIYDKSSGSRVADDIPVCTNSALRSAYHQDMRFSSTVNLQSFKTINEMLNKWVIKSPRRSEIDCKHVTDVDTYYENGARETKRVKPSDGVGTRVLRKQRLADLNVTCPLSQYDLRYSLSSEEDLAKSGSSRARSRRTKNRQSYRFSNVVIDITAVELEEPLTSEGDKLVSVGVPQNTFEVEVELIYPDGFDLLRECEHIKVRKEQGDSVHTSSLHKLLQELVDTVRGILTATDRR</sequence>
<feature type="domain" description="mRNA triphosphatase Cet1-like" evidence="10">
    <location>
        <begin position="99"/>
        <end position="293"/>
    </location>
</feature>
<protein>
    <recommendedName>
        <fullName evidence="7">mRNA 5'-phosphatase</fullName>
        <ecNumber evidence="7">3.6.1.74</ecNumber>
    </recommendedName>
</protein>
<keyword evidence="5" id="KW-0378">Hydrolase</keyword>
<keyword evidence="6" id="KW-0539">Nucleus</keyword>
<accession>A0AAV8UXH2</accession>
<comment type="catalytic activity">
    <reaction evidence="8">
        <text>a 5'-end triphospho-ribonucleoside in mRNA + H2O = a 5'-end diphospho-ribonucleoside in mRNA + phosphate + H(+)</text>
        <dbReference type="Rhea" id="RHEA:67004"/>
        <dbReference type="Rhea" id="RHEA-COMP:17164"/>
        <dbReference type="Rhea" id="RHEA-COMP:17165"/>
        <dbReference type="ChEBI" id="CHEBI:15377"/>
        <dbReference type="ChEBI" id="CHEBI:15378"/>
        <dbReference type="ChEBI" id="CHEBI:43474"/>
        <dbReference type="ChEBI" id="CHEBI:167616"/>
        <dbReference type="ChEBI" id="CHEBI:167618"/>
        <dbReference type="EC" id="3.6.1.74"/>
    </reaction>
    <physiologicalReaction direction="left-to-right" evidence="8">
        <dbReference type="Rhea" id="RHEA:67005"/>
    </physiologicalReaction>
</comment>
<gene>
    <name evidence="11" type="ORF">NDN08_007411</name>
</gene>
<evidence type="ECO:0000313" key="11">
    <source>
        <dbReference type="EMBL" id="KAJ8907296.1"/>
    </source>
</evidence>
<evidence type="ECO:0000256" key="2">
    <source>
        <dbReference type="ARBA" id="ARBA00004123"/>
    </source>
</evidence>
<dbReference type="EC" id="3.6.1.74" evidence="7"/>
<comment type="cofactor">
    <cofactor evidence="1">
        <name>Mg(2+)</name>
        <dbReference type="ChEBI" id="CHEBI:18420"/>
    </cofactor>
</comment>
<comment type="caution">
    <text evidence="11">The sequence shown here is derived from an EMBL/GenBank/DDBJ whole genome shotgun (WGS) entry which is preliminary data.</text>
</comment>
<evidence type="ECO:0000259" key="10">
    <source>
        <dbReference type="Pfam" id="PF02940"/>
    </source>
</evidence>
<dbReference type="GO" id="GO:0005634">
    <property type="term" value="C:nucleus"/>
    <property type="evidence" value="ECO:0007669"/>
    <property type="project" value="UniProtKB-SubCell"/>
</dbReference>
<dbReference type="SUPFAM" id="SSF55154">
    <property type="entry name" value="CYTH-like phosphatases"/>
    <property type="match status" value="1"/>
</dbReference>
<evidence type="ECO:0000256" key="7">
    <source>
        <dbReference type="ARBA" id="ARBA00035028"/>
    </source>
</evidence>
<evidence type="ECO:0000256" key="3">
    <source>
        <dbReference type="ARBA" id="ARBA00006345"/>
    </source>
</evidence>
<keyword evidence="12" id="KW-1185">Reference proteome</keyword>
<feature type="compositionally biased region" description="Basic and acidic residues" evidence="9">
    <location>
        <begin position="1"/>
        <end position="12"/>
    </location>
</feature>
<dbReference type="AlphaFoldDB" id="A0AAV8UXH2"/>
<dbReference type="GO" id="GO:0004651">
    <property type="term" value="F:polynucleotide 5'-phosphatase activity"/>
    <property type="evidence" value="ECO:0007669"/>
    <property type="project" value="InterPro"/>
</dbReference>
<dbReference type="InterPro" id="IPR004206">
    <property type="entry name" value="mRNA_triPase_Cet1"/>
</dbReference>
<dbReference type="PANTHER" id="PTHR28118:SF1">
    <property type="entry name" value="POLYNUCLEOTIDE 5'-TRIPHOSPHATASE CTL1-RELATED"/>
    <property type="match status" value="1"/>
</dbReference>
<keyword evidence="4" id="KW-0507">mRNA processing</keyword>
<comment type="similarity">
    <text evidence="3">Belongs to the fungal TPase family.</text>
</comment>
<dbReference type="Gene3D" id="3.20.100.10">
    <property type="entry name" value="mRNA triphosphatase Cet1-like"/>
    <property type="match status" value="1"/>
</dbReference>
<dbReference type="EMBL" id="JAMWBK010000002">
    <property type="protein sequence ID" value="KAJ8907296.1"/>
    <property type="molecule type" value="Genomic_DNA"/>
</dbReference>
<dbReference type="PANTHER" id="PTHR28118">
    <property type="entry name" value="POLYNUCLEOTIDE 5'-TRIPHOSPHATASE-RELATED"/>
    <property type="match status" value="1"/>
</dbReference>
<organism evidence="11 12">
    <name type="scientific">Rhodosorus marinus</name>
    <dbReference type="NCBI Taxonomy" id="101924"/>
    <lineage>
        <taxon>Eukaryota</taxon>
        <taxon>Rhodophyta</taxon>
        <taxon>Stylonematophyceae</taxon>
        <taxon>Stylonematales</taxon>
        <taxon>Stylonemataceae</taxon>
        <taxon>Rhodosorus</taxon>
    </lineage>
</organism>
<dbReference type="GO" id="GO:0006397">
    <property type="term" value="P:mRNA processing"/>
    <property type="evidence" value="ECO:0007669"/>
    <property type="project" value="UniProtKB-KW"/>
</dbReference>
<evidence type="ECO:0000256" key="8">
    <source>
        <dbReference type="ARBA" id="ARBA00047740"/>
    </source>
</evidence>
<reference evidence="11 12" key="1">
    <citation type="journal article" date="2023" name="Nat. Commun.">
        <title>Origin of minicircular mitochondrial genomes in red algae.</title>
        <authorList>
            <person name="Lee Y."/>
            <person name="Cho C.H."/>
            <person name="Lee Y.M."/>
            <person name="Park S.I."/>
            <person name="Yang J.H."/>
            <person name="West J.A."/>
            <person name="Bhattacharya D."/>
            <person name="Yoon H.S."/>
        </authorList>
    </citation>
    <scope>NUCLEOTIDE SEQUENCE [LARGE SCALE GENOMIC DNA]</scope>
    <source>
        <strain evidence="11 12">CCMP1338</strain>
        <tissue evidence="11">Whole cell</tissue>
    </source>
</reference>
<feature type="region of interest" description="Disordered" evidence="9">
    <location>
        <begin position="1"/>
        <end position="62"/>
    </location>
</feature>
<dbReference type="Pfam" id="PF02940">
    <property type="entry name" value="mRNA_triPase"/>
    <property type="match status" value="1"/>
</dbReference>
<name>A0AAV8UXH2_9RHOD</name>
<evidence type="ECO:0000313" key="12">
    <source>
        <dbReference type="Proteomes" id="UP001157974"/>
    </source>
</evidence>
<dbReference type="InterPro" id="IPR037009">
    <property type="entry name" value="mRNA_triPase_Cet1_sf"/>
</dbReference>
<dbReference type="CDD" id="cd07470">
    <property type="entry name" value="CYTH-like_mRNA_RTPase"/>
    <property type="match status" value="1"/>
</dbReference>
<comment type="subcellular location">
    <subcellularLocation>
        <location evidence="2">Nucleus</location>
    </subcellularLocation>
</comment>
<dbReference type="InterPro" id="IPR040343">
    <property type="entry name" value="Cet1/Ctl1"/>
</dbReference>
<dbReference type="InterPro" id="IPR033469">
    <property type="entry name" value="CYTH-like_dom_sf"/>
</dbReference>
<evidence type="ECO:0000256" key="5">
    <source>
        <dbReference type="ARBA" id="ARBA00022801"/>
    </source>
</evidence>